<keyword evidence="1" id="KW-0472">Membrane</keyword>
<proteinExistence type="predicted"/>
<accession>A0ABX2DCP5</accession>
<dbReference type="Pfam" id="PF06580">
    <property type="entry name" value="His_kinase"/>
    <property type="match status" value="1"/>
</dbReference>
<dbReference type="PANTHER" id="PTHR34220">
    <property type="entry name" value="SENSOR HISTIDINE KINASE YPDA"/>
    <property type="match status" value="1"/>
</dbReference>
<organism evidence="3 4">
    <name type="scientific">Pedobacter boryungensis</name>
    <dbReference type="NCBI Taxonomy" id="869962"/>
    <lineage>
        <taxon>Bacteria</taxon>
        <taxon>Pseudomonadati</taxon>
        <taxon>Bacteroidota</taxon>
        <taxon>Sphingobacteriia</taxon>
        <taxon>Sphingobacteriales</taxon>
        <taxon>Sphingobacteriaceae</taxon>
        <taxon>Pedobacter</taxon>
    </lineage>
</organism>
<feature type="transmembrane region" description="Helical" evidence="1">
    <location>
        <begin position="161"/>
        <end position="183"/>
    </location>
</feature>
<dbReference type="InterPro" id="IPR050640">
    <property type="entry name" value="Bact_2-comp_sensor_kinase"/>
</dbReference>
<name>A0ABX2DCP5_9SPHI</name>
<dbReference type="RefSeq" id="WP_173271357.1">
    <property type="nucleotide sequence ID" value="NZ_JABMKV010000002.1"/>
</dbReference>
<feature type="transmembrane region" description="Helical" evidence="1">
    <location>
        <begin position="331"/>
        <end position="348"/>
    </location>
</feature>
<feature type="transmembrane region" description="Helical" evidence="1">
    <location>
        <begin position="226"/>
        <end position="247"/>
    </location>
</feature>
<keyword evidence="1" id="KW-1133">Transmembrane helix</keyword>
<keyword evidence="4" id="KW-1185">Reference proteome</keyword>
<keyword evidence="3" id="KW-0808">Transferase</keyword>
<feature type="domain" description="Signal transduction histidine kinase internal region" evidence="2">
    <location>
        <begin position="368"/>
        <end position="442"/>
    </location>
</feature>
<evidence type="ECO:0000259" key="2">
    <source>
        <dbReference type="Pfam" id="PF06580"/>
    </source>
</evidence>
<keyword evidence="1" id="KW-0812">Transmembrane</keyword>
<protein>
    <submittedName>
        <fullName evidence="3">Histidine kinase</fullName>
    </submittedName>
</protein>
<sequence length="554" mass="64119">MKNYLFLFLAVCFLTSCKPDISYKDYPPVFKLGDDPSWAKKNIDDANWAPERGNIGKNIFWVRTKIELTKKPIGQLGLKIEAFGAFNVYWDGKFIGKNGEIISSKAEVPGNATSYFSIPDSLAQTGSHLLALRISQSYLTDVQRSVGVGLSSYENLLKRPLIITSFMNLIAGAFLIASLYYLFLYINSRTRQYTVLIFAVICFLFFALLILEYIKYYIEIPYTHFFLRLEFIGWITFALAMLVPLYFAIQFMFKWKKTVMSLLVITLLLIYSLNFGHYDITAIYYSLTMWIFSLIIVFNAIYQKEKGAIIVLIGLLLRVLINQYLYYDFSLFISFCIIVLCMLYLNTIQMKMIEEEYQSSLLFSSKLQLELIKKNIQPHFIKNTLTSLMDWVEESPKQGTAFIQALADEFDIINSISEQVLIPIRQEIELCKKHLSVMQFRKEINYKWEESGINEDELIPPALFHTLLENGITHSSPLEDGSMKFKLSYLSTADYKQYVFETFAKNRVKVKPRAGGNGFIYIKARLTESYGDSWEFTSNENNQGWISVIKIYTK</sequence>
<evidence type="ECO:0000313" key="4">
    <source>
        <dbReference type="Proteomes" id="UP000762110"/>
    </source>
</evidence>
<dbReference type="InterPro" id="IPR010559">
    <property type="entry name" value="Sig_transdc_His_kin_internal"/>
</dbReference>
<dbReference type="PANTHER" id="PTHR34220:SF7">
    <property type="entry name" value="SENSOR HISTIDINE KINASE YPDA"/>
    <property type="match status" value="1"/>
</dbReference>
<reference evidence="3 4" key="1">
    <citation type="submission" date="2020-05" db="EMBL/GenBank/DDBJ databases">
        <title>Description of Pedobacter foliorum sp. nov.</title>
        <authorList>
            <person name="Qi S."/>
            <person name="Carlier A."/>
            <person name="Cnockaert M."/>
            <person name="Vandamme P."/>
        </authorList>
    </citation>
    <scope>NUCLEOTIDE SEQUENCE [LARGE SCALE GENOMIC DNA]</scope>
    <source>
        <strain evidence="3 4">LMG 31300</strain>
    </source>
</reference>
<keyword evidence="3" id="KW-0418">Kinase</keyword>
<feature type="transmembrane region" description="Helical" evidence="1">
    <location>
        <begin position="282"/>
        <end position="301"/>
    </location>
</feature>
<dbReference type="PROSITE" id="PS51257">
    <property type="entry name" value="PROKAR_LIPOPROTEIN"/>
    <property type="match status" value="1"/>
</dbReference>
<feature type="transmembrane region" description="Helical" evidence="1">
    <location>
        <begin position="259"/>
        <end position="276"/>
    </location>
</feature>
<dbReference type="Proteomes" id="UP000762110">
    <property type="component" value="Unassembled WGS sequence"/>
</dbReference>
<comment type="caution">
    <text evidence="3">The sequence shown here is derived from an EMBL/GenBank/DDBJ whole genome shotgun (WGS) entry which is preliminary data.</text>
</comment>
<dbReference type="GO" id="GO:0016301">
    <property type="term" value="F:kinase activity"/>
    <property type="evidence" value="ECO:0007669"/>
    <property type="project" value="UniProtKB-KW"/>
</dbReference>
<evidence type="ECO:0000313" key="3">
    <source>
        <dbReference type="EMBL" id="NQX31844.1"/>
    </source>
</evidence>
<gene>
    <name evidence="3" type="ORF">HQN85_08910</name>
</gene>
<evidence type="ECO:0000256" key="1">
    <source>
        <dbReference type="SAM" id="Phobius"/>
    </source>
</evidence>
<dbReference type="EMBL" id="JABMKV010000002">
    <property type="protein sequence ID" value="NQX31844.1"/>
    <property type="molecule type" value="Genomic_DNA"/>
</dbReference>
<feature type="transmembrane region" description="Helical" evidence="1">
    <location>
        <begin position="308"/>
        <end position="325"/>
    </location>
</feature>
<feature type="transmembrane region" description="Helical" evidence="1">
    <location>
        <begin position="195"/>
        <end position="214"/>
    </location>
</feature>